<dbReference type="Proteomes" id="UP000324222">
    <property type="component" value="Unassembled WGS sequence"/>
</dbReference>
<dbReference type="EMBL" id="VSRR010003006">
    <property type="protein sequence ID" value="MPC34210.1"/>
    <property type="molecule type" value="Genomic_DNA"/>
</dbReference>
<name>A0A5B7EI98_PORTR</name>
<comment type="caution">
    <text evidence="1">The sequence shown here is derived from an EMBL/GenBank/DDBJ whole genome shotgun (WGS) entry which is preliminary data.</text>
</comment>
<proteinExistence type="predicted"/>
<sequence>MVVHSSVLSILNYGISIWGAVNITQVKLVQIIQNFAAKVALGGATKSNHVTPFLEELKWLKINHQYEFEILTLTYSIIKHVLPDWLFPLACVGDTRSAHVNTRQTEHLL</sequence>
<reference evidence="1 2" key="1">
    <citation type="submission" date="2019-05" db="EMBL/GenBank/DDBJ databases">
        <title>Another draft genome of Portunus trituberculatus and its Hox gene families provides insights of decapod evolution.</title>
        <authorList>
            <person name="Jeong J.-H."/>
            <person name="Song I."/>
            <person name="Kim S."/>
            <person name="Choi T."/>
            <person name="Kim D."/>
            <person name="Ryu S."/>
            <person name="Kim W."/>
        </authorList>
    </citation>
    <scope>NUCLEOTIDE SEQUENCE [LARGE SCALE GENOMIC DNA]</scope>
    <source>
        <tissue evidence="1">Muscle</tissue>
    </source>
</reference>
<protein>
    <submittedName>
        <fullName evidence="1">Uncharacterized protein</fullName>
    </submittedName>
</protein>
<evidence type="ECO:0000313" key="2">
    <source>
        <dbReference type="Proteomes" id="UP000324222"/>
    </source>
</evidence>
<organism evidence="1 2">
    <name type="scientific">Portunus trituberculatus</name>
    <name type="common">Swimming crab</name>
    <name type="synonym">Neptunus trituberculatus</name>
    <dbReference type="NCBI Taxonomy" id="210409"/>
    <lineage>
        <taxon>Eukaryota</taxon>
        <taxon>Metazoa</taxon>
        <taxon>Ecdysozoa</taxon>
        <taxon>Arthropoda</taxon>
        <taxon>Crustacea</taxon>
        <taxon>Multicrustacea</taxon>
        <taxon>Malacostraca</taxon>
        <taxon>Eumalacostraca</taxon>
        <taxon>Eucarida</taxon>
        <taxon>Decapoda</taxon>
        <taxon>Pleocyemata</taxon>
        <taxon>Brachyura</taxon>
        <taxon>Eubrachyura</taxon>
        <taxon>Portunoidea</taxon>
        <taxon>Portunidae</taxon>
        <taxon>Portuninae</taxon>
        <taxon>Portunus</taxon>
    </lineage>
</organism>
<accession>A0A5B7EI98</accession>
<keyword evidence="2" id="KW-1185">Reference proteome</keyword>
<gene>
    <name evidence="1" type="ORF">E2C01_027591</name>
</gene>
<dbReference type="AlphaFoldDB" id="A0A5B7EI98"/>
<evidence type="ECO:0000313" key="1">
    <source>
        <dbReference type="EMBL" id="MPC34210.1"/>
    </source>
</evidence>